<dbReference type="OrthoDB" id="9804243at2"/>
<dbReference type="FunFam" id="1.10.240.10:FF:000001">
    <property type="entry name" value="Tyrosine--tRNA ligase"/>
    <property type="match status" value="1"/>
</dbReference>
<dbReference type="Proteomes" id="UP000184322">
    <property type="component" value="Chromosome"/>
</dbReference>
<dbReference type="KEGG" id="mpul:BLA55_01120"/>
<comment type="subcellular location">
    <subcellularLocation>
        <location evidence="8">Cytoplasm</location>
    </subcellularLocation>
</comment>
<feature type="short sequence motif" description="'HIGH' region" evidence="8">
    <location>
        <begin position="38"/>
        <end position="47"/>
    </location>
</feature>
<proteinExistence type="inferred from homology"/>
<dbReference type="EC" id="6.1.1.1" evidence="8"/>
<keyword evidence="2 8" id="KW-0547">Nucleotide-binding</keyword>
<feature type="binding site" evidence="8">
    <location>
        <position position="225"/>
    </location>
    <ligand>
        <name>ATP</name>
        <dbReference type="ChEBI" id="CHEBI:30616"/>
    </ligand>
</feature>
<dbReference type="GO" id="GO:0004831">
    <property type="term" value="F:tyrosine-tRNA ligase activity"/>
    <property type="evidence" value="ECO:0007669"/>
    <property type="project" value="UniProtKB-UniRule"/>
</dbReference>
<dbReference type="Gene3D" id="1.10.240.10">
    <property type="entry name" value="Tyrosyl-Transfer RNA Synthetase"/>
    <property type="match status" value="1"/>
</dbReference>
<dbReference type="PANTHER" id="PTHR11766">
    <property type="entry name" value="TYROSYL-TRNA SYNTHETASE"/>
    <property type="match status" value="1"/>
</dbReference>
<keyword evidence="6 8" id="KW-0030">Aminoacyl-tRNA synthetase</keyword>
<dbReference type="GO" id="GO:0005829">
    <property type="term" value="C:cytosol"/>
    <property type="evidence" value="ECO:0007669"/>
    <property type="project" value="TreeGrafter"/>
</dbReference>
<evidence type="ECO:0000256" key="5">
    <source>
        <dbReference type="ARBA" id="ARBA00022917"/>
    </source>
</evidence>
<keyword evidence="3 8" id="KW-0067">ATP-binding</keyword>
<evidence type="ECO:0000313" key="11">
    <source>
        <dbReference type="Proteomes" id="UP000184322"/>
    </source>
</evidence>
<sequence length="412" mass="47022">MSILNELKNRNILKNLSSLEKMNKLENSGCGVYAGFDPTAQSLHLGNYIQIVNLLRFKQFGFDVYAILGGATGMIGDPSFRNSERKLLDQETLLFNKNKIRQQLEKFGLKVIDNYDFYKDMNIIEFLSKVGKLVNVSYMIAKDSVASRLENGLSFTEFSYQLIQGWDFLTLYKDKNVCIQFGGSDQWGNITTGLDMISTTFGNDHKAVALTAQLLTDENGNKFGKSTGGGNLWLDKEMNKPFSLYQFLYNQPDSQIKNLLMWLTFLSVEEINQIVAEHEKEPAKRKAQEILAFEVVKDIHSREDAEIAQNISKIMFDKSFNPFELDTSAVEQMFSQMSNLELSGNKSLFEQLLDLKVFNSKREIREMLATGAIKWNDQTIESEDFVVASEQFDSKYALLKKGKKNLYLVKIN</sequence>
<evidence type="ECO:0000259" key="9">
    <source>
        <dbReference type="Pfam" id="PF22421"/>
    </source>
</evidence>
<dbReference type="InterPro" id="IPR024088">
    <property type="entry name" value="Tyr-tRNA-ligase_bac-type"/>
</dbReference>
<evidence type="ECO:0000256" key="1">
    <source>
        <dbReference type="ARBA" id="ARBA00022598"/>
    </source>
</evidence>
<evidence type="ECO:0000256" key="6">
    <source>
        <dbReference type="ARBA" id="ARBA00023146"/>
    </source>
</evidence>
<dbReference type="Pfam" id="PF22421">
    <property type="entry name" value="SYY_C-terminal"/>
    <property type="match status" value="1"/>
</dbReference>
<dbReference type="InterPro" id="IPR002305">
    <property type="entry name" value="aa-tRNA-synth_Ic"/>
</dbReference>
<feature type="binding site" evidence="8">
    <location>
        <position position="164"/>
    </location>
    <ligand>
        <name>L-tyrosine</name>
        <dbReference type="ChEBI" id="CHEBI:58315"/>
    </ligand>
</feature>
<dbReference type="AlphaFoldDB" id="A0A1L4FRR4"/>
<organism evidence="10 11">
    <name type="scientific">Mycoplasmopsis pullorum</name>
    <dbReference type="NCBI Taxonomy" id="48003"/>
    <lineage>
        <taxon>Bacteria</taxon>
        <taxon>Bacillati</taxon>
        <taxon>Mycoplasmatota</taxon>
        <taxon>Mycoplasmoidales</taxon>
        <taxon>Metamycoplasmataceae</taxon>
        <taxon>Mycoplasmopsis</taxon>
    </lineage>
</organism>
<keyword evidence="1 8" id="KW-0436">Ligase</keyword>
<dbReference type="InterPro" id="IPR001412">
    <property type="entry name" value="aa-tRNA-synth_I_CS"/>
</dbReference>
<dbReference type="SUPFAM" id="SSF52374">
    <property type="entry name" value="Nucleotidylyl transferase"/>
    <property type="match status" value="1"/>
</dbReference>
<dbReference type="PRINTS" id="PR01040">
    <property type="entry name" value="TRNASYNTHTYR"/>
</dbReference>
<accession>A0A1L4FRR4</accession>
<dbReference type="STRING" id="48003.BLA55_01120"/>
<feature type="binding site" evidence="8">
    <location>
        <position position="160"/>
    </location>
    <ligand>
        <name>L-tyrosine</name>
        <dbReference type="ChEBI" id="CHEBI:58315"/>
    </ligand>
</feature>
<feature type="binding site" evidence="8">
    <location>
        <position position="33"/>
    </location>
    <ligand>
        <name>L-tyrosine</name>
        <dbReference type="ChEBI" id="CHEBI:58315"/>
    </ligand>
</feature>
<keyword evidence="4" id="KW-0694">RNA-binding</keyword>
<dbReference type="InterPro" id="IPR036986">
    <property type="entry name" value="S4_RNA-bd_sf"/>
</dbReference>
<gene>
    <name evidence="8" type="primary">tyrS</name>
    <name evidence="10" type="ORF">BLA55_01120</name>
</gene>
<comment type="subunit">
    <text evidence="8">Homodimer.</text>
</comment>
<dbReference type="GO" id="GO:0005524">
    <property type="term" value="F:ATP binding"/>
    <property type="evidence" value="ECO:0007669"/>
    <property type="project" value="UniProtKB-UniRule"/>
</dbReference>
<evidence type="ECO:0000313" key="10">
    <source>
        <dbReference type="EMBL" id="APJ38279.1"/>
    </source>
</evidence>
<protein>
    <recommendedName>
        <fullName evidence="8">Tyrosine--tRNA ligase</fullName>
        <ecNumber evidence="8">6.1.1.1</ecNumber>
    </recommendedName>
    <alternativeName>
        <fullName evidence="8">Tyrosyl-tRNA synthetase</fullName>
        <shortName evidence="8">TyrRS</shortName>
    </alternativeName>
</protein>
<comment type="function">
    <text evidence="8">Catalyzes the attachment of tyrosine to tRNA(Tyr) in a two-step reaction: tyrosine is first activated by ATP to form Tyr-AMP and then transferred to the acceptor end of tRNA(Tyr).</text>
</comment>
<dbReference type="Pfam" id="PF00579">
    <property type="entry name" value="tRNA-synt_1b"/>
    <property type="match status" value="1"/>
</dbReference>
<dbReference type="Gene3D" id="3.40.50.620">
    <property type="entry name" value="HUPs"/>
    <property type="match status" value="1"/>
</dbReference>
<evidence type="ECO:0000256" key="8">
    <source>
        <dbReference type="HAMAP-Rule" id="MF_02006"/>
    </source>
</evidence>
<dbReference type="EMBL" id="CP017813">
    <property type="protein sequence ID" value="APJ38279.1"/>
    <property type="molecule type" value="Genomic_DNA"/>
</dbReference>
<comment type="similarity">
    <text evidence="8">Belongs to the class-I aminoacyl-tRNA synthetase family. TyrS type 1 subfamily.</text>
</comment>
<evidence type="ECO:0000256" key="4">
    <source>
        <dbReference type="ARBA" id="ARBA00022884"/>
    </source>
</evidence>
<dbReference type="PANTHER" id="PTHR11766:SF0">
    <property type="entry name" value="TYROSINE--TRNA LIGASE, MITOCHONDRIAL"/>
    <property type="match status" value="1"/>
</dbReference>
<evidence type="ECO:0000256" key="2">
    <source>
        <dbReference type="ARBA" id="ARBA00022741"/>
    </source>
</evidence>
<dbReference type="PROSITE" id="PS00178">
    <property type="entry name" value="AA_TRNA_LIGASE_I"/>
    <property type="match status" value="1"/>
</dbReference>
<comment type="catalytic activity">
    <reaction evidence="7 8">
        <text>tRNA(Tyr) + L-tyrosine + ATP = L-tyrosyl-tRNA(Tyr) + AMP + diphosphate + H(+)</text>
        <dbReference type="Rhea" id="RHEA:10220"/>
        <dbReference type="Rhea" id="RHEA-COMP:9706"/>
        <dbReference type="Rhea" id="RHEA-COMP:9707"/>
        <dbReference type="ChEBI" id="CHEBI:15378"/>
        <dbReference type="ChEBI" id="CHEBI:30616"/>
        <dbReference type="ChEBI" id="CHEBI:33019"/>
        <dbReference type="ChEBI" id="CHEBI:58315"/>
        <dbReference type="ChEBI" id="CHEBI:78442"/>
        <dbReference type="ChEBI" id="CHEBI:78536"/>
        <dbReference type="ChEBI" id="CHEBI:456215"/>
        <dbReference type="EC" id="6.1.1.1"/>
    </reaction>
</comment>
<keyword evidence="5 8" id="KW-0648">Protein biosynthesis</keyword>
<keyword evidence="8" id="KW-0963">Cytoplasm</keyword>
<dbReference type="Gene3D" id="3.10.290.10">
    <property type="entry name" value="RNA-binding S4 domain"/>
    <property type="match status" value="1"/>
</dbReference>
<feature type="short sequence motif" description="'KMSKS' region" evidence="8">
    <location>
        <begin position="222"/>
        <end position="226"/>
    </location>
</feature>
<dbReference type="GO" id="GO:0003723">
    <property type="term" value="F:RNA binding"/>
    <property type="evidence" value="ECO:0007669"/>
    <property type="project" value="UniProtKB-KW"/>
</dbReference>
<dbReference type="InterPro" id="IPR002307">
    <property type="entry name" value="Tyr-tRNA-ligase"/>
</dbReference>
<dbReference type="NCBIfam" id="TIGR00234">
    <property type="entry name" value="tyrS"/>
    <property type="match status" value="1"/>
</dbReference>
<dbReference type="HAMAP" id="MF_02006">
    <property type="entry name" value="Tyr_tRNA_synth_type1"/>
    <property type="match status" value="1"/>
</dbReference>
<keyword evidence="11" id="KW-1185">Reference proteome</keyword>
<dbReference type="SUPFAM" id="SSF55174">
    <property type="entry name" value="Alpha-L RNA-binding motif"/>
    <property type="match status" value="1"/>
</dbReference>
<reference evidence="11" key="1">
    <citation type="submission" date="2016-10" db="EMBL/GenBank/DDBJ databases">
        <authorList>
            <person name="Beylefeld A."/>
            <person name="Abolnik C."/>
        </authorList>
    </citation>
    <scope>NUCLEOTIDE SEQUENCE [LARGE SCALE GENOMIC DNA]</scope>
    <source>
        <strain evidence="11">B359_6</strain>
    </source>
</reference>
<dbReference type="InterPro" id="IPR014729">
    <property type="entry name" value="Rossmann-like_a/b/a_fold"/>
</dbReference>
<dbReference type="CDD" id="cd00805">
    <property type="entry name" value="TyrRS_core"/>
    <property type="match status" value="1"/>
</dbReference>
<name>A0A1L4FRR4_9BACT</name>
<dbReference type="GO" id="GO:0006437">
    <property type="term" value="P:tyrosyl-tRNA aminoacylation"/>
    <property type="evidence" value="ECO:0007669"/>
    <property type="project" value="UniProtKB-UniRule"/>
</dbReference>
<evidence type="ECO:0000256" key="7">
    <source>
        <dbReference type="ARBA" id="ARBA00048248"/>
    </source>
</evidence>
<dbReference type="RefSeq" id="WP_073372283.1">
    <property type="nucleotide sequence ID" value="NZ_CP017813.1"/>
</dbReference>
<feature type="domain" description="Tyrosine--tRNA ligase SYY-like C-terminal" evidence="9">
    <location>
        <begin position="330"/>
        <end position="409"/>
    </location>
</feature>
<dbReference type="InterPro" id="IPR054608">
    <property type="entry name" value="SYY-like_C"/>
</dbReference>
<evidence type="ECO:0000256" key="3">
    <source>
        <dbReference type="ARBA" id="ARBA00022840"/>
    </source>
</evidence>
<dbReference type="InterPro" id="IPR024107">
    <property type="entry name" value="Tyr-tRNA-ligase_bac_1"/>
</dbReference>